<evidence type="ECO:0000259" key="1">
    <source>
        <dbReference type="PROSITE" id="PS50883"/>
    </source>
</evidence>
<evidence type="ECO:0000313" key="3">
    <source>
        <dbReference type="Proteomes" id="UP000076503"/>
    </source>
</evidence>
<dbReference type="AlphaFoldDB" id="A0A161XXS0"/>
<dbReference type="InterPro" id="IPR001633">
    <property type="entry name" value="EAL_dom"/>
</dbReference>
<dbReference type="RefSeq" id="WP_081216552.1">
    <property type="nucleotide sequence ID" value="NZ_AUXZ01000094.1"/>
</dbReference>
<dbReference type="PANTHER" id="PTHR33121">
    <property type="entry name" value="CYCLIC DI-GMP PHOSPHODIESTERASE PDEF"/>
    <property type="match status" value="1"/>
</dbReference>
<name>A0A161XXS0_9GAMM</name>
<protein>
    <recommendedName>
        <fullName evidence="1">EAL domain-containing protein</fullName>
    </recommendedName>
</protein>
<dbReference type="InterPro" id="IPR035919">
    <property type="entry name" value="EAL_sf"/>
</dbReference>
<dbReference type="CDD" id="cd01948">
    <property type="entry name" value="EAL"/>
    <property type="match status" value="1"/>
</dbReference>
<dbReference type="Gene3D" id="3.20.20.450">
    <property type="entry name" value="EAL domain"/>
    <property type="match status" value="1"/>
</dbReference>
<dbReference type="GO" id="GO:0071111">
    <property type="term" value="F:cyclic-guanylate-specific phosphodiesterase activity"/>
    <property type="evidence" value="ECO:0007669"/>
    <property type="project" value="InterPro"/>
</dbReference>
<evidence type="ECO:0000313" key="2">
    <source>
        <dbReference type="EMBL" id="KZN48089.1"/>
    </source>
</evidence>
<organism evidence="2 3">
    <name type="scientific">Pseudoalteromonas luteoviolacea H33</name>
    <dbReference type="NCBI Taxonomy" id="1365251"/>
    <lineage>
        <taxon>Bacteria</taxon>
        <taxon>Pseudomonadati</taxon>
        <taxon>Pseudomonadota</taxon>
        <taxon>Gammaproteobacteria</taxon>
        <taxon>Alteromonadales</taxon>
        <taxon>Pseudoalteromonadaceae</taxon>
        <taxon>Pseudoalteromonas</taxon>
    </lineage>
</organism>
<dbReference type="Proteomes" id="UP000076503">
    <property type="component" value="Unassembled WGS sequence"/>
</dbReference>
<dbReference type="PANTHER" id="PTHR33121:SF76">
    <property type="entry name" value="SIGNALING PROTEIN"/>
    <property type="match status" value="1"/>
</dbReference>
<accession>A0A161XXS0</accession>
<feature type="domain" description="EAL" evidence="1">
    <location>
        <begin position="121"/>
        <end position="361"/>
    </location>
</feature>
<dbReference type="OrthoDB" id="5894408at2"/>
<dbReference type="SMART" id="SM00052">
    <property type="entry name" value="EAL"/>
    <property type="match status" value="1"/>
</dbReference>
<dbReference type="Pfam" id="PF00563">
    <property type="entry name" value="EAL"/>
    <property type="match status" value="1"/>
</dbReference>
<proteinExistence type="predicted"/>
<dbReference type="PATRIC" id="fig|1365251.3.peg.3943"/>
<comment type="caution">
    <text evidence="2">The sequence shown here is derived from an EMBL/GenBank/DDBJ whole genome shotgun (WGS) entry which is preliminary data.</text>
</comment>
<dbReference type="SUPFAM" id="SSF141868">
    <property type="entry name" value="EAL domain-like"/>
    <property type="match status" value="1"/>
</dbReference>
<sequence length="361" mass="40814">MKTKILITLCGWHFIIDRLGEQTCKSIWQALVNNLQKTSHVTVLEDNFMQAELWFESNQFDDSDHAAHHISQRLCNELNQLVDTSLVRCSDIQVSAQTVPHASSSHEVMRANKNCVMKTLYSDSATELNDILSNNRLEPYWQSIQHVQSEGLFGYEALIRGPFDSSLHRADKLFDAALANGQQDEVELHALQTHLNTHTAVCSTQKPCMLTVNISPKLLFSEHVTHLLHNHAFPEYICLELTEHVPVNDWASLQEKMTSLRQLGYQIWLDDVGCVFFELETINIAKPDVAKLCITIISQLPNNQHIISELKQVIQAVHQYGGKVLAEGIEHENQLSIAKSIGVDLAQGYFFDKPSPVKIPD</sequence>
<dbReference type="PROSITE" id="PS50883">
    <property type="entry name" value="EAL"/>
    <property type="match status" value="1"/>
</dbReference>
<reference evidence="2 3" key="1">
    <citation type="submission" date="2013-07" db="EMBL/GenBank/DDBJ databases">
        <title>Comparative Genomic and Metabolomic Analysis of Twelve Strains of Pseudoalteromonas luteoviolacea.</title>
        <authorList>
            <person name="Vynne N.G."/>
            <person name="Mansson M."/>
            <person name="Gram L."/>
        </authorList>
    </citation>
    <scope>NUCLEOTIDE SEQUENCE [LARGE SCALE GENOMIC DNA]</scope>
    <source>
        <strain evidence="2 3">H33</strain>
    </source>
</reference>
<gene>
    <name evidence="2" type="ORF">N476_22390</name>
</gene>
<dbReference type="InterPro" id="IPR050706">
    <property type="entry name" value="Cyclic-di-GMP_PDE-like"/>
</dbReference>
<dbReference type="EMBL" id="AUXZ01000094">
    <property type="protein sequence ID" value="KZN48089.1"/>
    <property type="molecule type" value="Genomic_DNA"/>
</dbReference>